<dbReference type="Gene3D" id="2.40.160.50">
    <property type="entry name" value="membrane protein fhac: a member of the omp85/tpsb transporter family"/>
    <property type="match status" value="1"/>
</dbReference>
<evidence type="ECO:0000256" key="4">
    <source>
        <dbReference type="ARBA" id="ARBA00022692"/>
    </source>
</evidence>
<dbReference type="InterPro" id="IPR034746">
    <property type="entry name" value="POTRA"/>
</dbReference>
<evidence type="ECO:0000313" key="11">
    <source>
        <dbReference type="EMBL" id="QEA06255.1"/>
    </source>
</evidence>
<evidence type="ECO:0000256" key="2">
    <source>
        <dbReference type="ARBA" id="ARBA00010248"/>
    </source>
</evidence>
<evidence type="ECO:0000256" key="7">
    <source>
        <dbReference type="ARBA" id="ARBA00023237"/>
    </source>
</evidence>
<dbReference type="Gene3D" id="3.10.20.310">
    <property type="entry name" value="membrane protein fhac"/>
    <property type="match status" value="3"/>
</dbReference>
<accession>A0A5B8RH82</accession>
<keyword evidence="5" id="KW-0732">Signal</keyword>
<sequence length="580" mass="63425">MTRSSISQAGCGLALVLALWVQGVPAASLHLDVDAPEGRARQNVMAYLGEPPEVGSEREARAYARHTVDAVRRALEAVGYYNAGIETDVAAADDGWRVTFRIDPGEPVHIRKLDVRVTGEGAGTRLFDTVIASLPLAEGDALDHGAYETAKTRLRNTALLNGYFDGGFGEHRIAVDTEQRTADITLVYDTGPRYELGEVTFQGDLPFNDELLRRLVPFDTGAPYAAERVAALNRNLLDSGYFGDVQVSPERDAAEPGGAVPVTVNATAREPNTLGFGAGFSTDEGPRARINWQRHWVNASGHTAGAELRVSAVRQNLSGNYTIPLRDPLNDELQLQAGLQREDIEDTRSSRATLAVRRRQHFDSGWERVQSLRLLHEDFTQADQEATTTLLMPGLSFSRTRSRGGVDPYWGDRQSYSIEVAQKGVGSDVSMARGLVGMKWLRTYFERHQISVRADLGAIATSNFERIPSSLRFFAGGDNSVRGYGYNTLSPEDDDGDLLGGRYLATGSIEYGYRFAESWRAAVFTDAGNAFDEPGTDFKVGSGFGIRWLSPVGPVRLDFAWGVSEPNPPFRIHISLGPPL</sequence>
<protein>
    <recommendedName>
        <fullName evidence="3">Translocation and assembly module subunit TamA</fullName>
    </recommendedName>
    <alternativeName>
        <fullName evidence="8">Autotransporter assembly factor TamA</fullName>
    </alternativeName>
</protein>
<evidence type="ECO:0000256" key="3">
    <source>
        <dbReference type="ARBA" id="ARBA00015419"/>
    </source>
</evidence>
<dbReference type="EMBL" id="MN079132">
    <property type="protein sequence ID" value="QEA06255.1"/>
    <property type="molecule type" value="Genomic_DNA"/>
</dbReference>
<proteinExistence type="inferred from homology"/>
<evidence type="ECO:0000259" key="10">
    <source>
        <dbReference type="PROSITE" id="PS51779"/>
    </source>
</evidence>
<comment type="similarity">
    <text evidence="2">Belongs to the TamA family.</text>
</comment>
<dbReference type="GO" id="GO:0009306">
    <property type="term" value="P:protein secretion"/>
    <property type="evidence" value="ECO:0007669"/>
    <property type="project" value="TreeGrafter"/>
</dbReference>
<dbReference type="InterPro" id="IPR039910">
    <property type="entry name" value="D15-like"/>
</dbReference>
<dbReference type="InterPro" id="IPR035243">
    <property type="entry name" value="TamA_POTRA_Dom_1"/>
</dbReference>
<evidence type="ECO:0000256" key="8">
    <source>
        <dbReference type="ARBA" id="ARBA00033063"/>
    </source>
</evidence>
<evidence type="ECO:0000256" key="9">
    <source>
        <dbReference type="ARBA" id="ARBA00093548"/>
    </source>
</evidence>
<comment type="subcellular location">
    <subcellularLocation>
        <location evidence="1">Cell outer membrane</location>
    </subcellularLocation>
</comment>
<dbReference type="GO" id="GO:0019867">
    <property type="term" value="C:outer membrane"/>
    <property type="evidence" value="ECO:0007669"/>
    <property type="project" value="InterPro"/>
</dbReference>
<dbReference type="InterPro" id="IPR000184">
    <property type="entry name" value="Bac_surfAg_D15"/>
</dbReference>
<evidence type="ECO:0000256" key="1">
    <source>
        <dbReference type="ARBA" id="ARBA00004442"/>
    </source>
</evidence>
<dbReference type="AlphaFoldDB" id="A0A5B8RH82"/>
<dbReference type="PANTHER" id="PTHR12815">
    <property type="entry name" value="SORTING AND ASSEMBLY MACHINERY SAMM50 PROTEIN FAMILY MEMBER"/>
    <property type="match status" value="1"/>
</dbReference>
<keyword evidence="6" id="KW-0472">Membrane</keyword>
<feature type="domain" description="POTRA" evidence="10">
    <location>
        <begin position="194"/>
        <end position="267"/>
    </location>
</feature>
<dbReference type="Pfam" id="PF01103">
    <property type="entry name" value="Omp85"/>
    <property type="match status" value="1"/>
</dbReference>
<organism evidence="11">
    <name type="scientific">uncultured organism</name>
    <dbReference type="NCBI Taxonomy" id="155900"/>
    <lineage>
        <taxon>unclassified sequences</taxon>
        <taxon>environmental samples</taxon>
    </lineage>
</organism>
<dbReference type="PROSITE" id="PS51779">
    <property type="entry name" value="POTRA"/>
    <property type="match status" value="1"/>
</dbReference>
<reference evidence="11" key="1">
    <citation type="submission" date="2019-06" db="EMBL/GenBank/DDBJ databases">
        <authorList>
            <person name="Murdoch R.W."/>
            <person name="Fathepure B."/>
        </authorList>
    </citation>
    <scope>NUCLEOTIDE SEQUENCE</scope>
</reference>
<name>A0A5B8RH82_9ZZZZ</name>
<evidence type="ECO:0000256" key="5">
    <source>
        <dbReference type="ARBA" id="ARBA00022729"/>
    </source>
</evidence>
<comment type="subunit">
    <text evidence="9">Interacts with TamB to form the translocation and assembly module (TAM).</text>
</comment>
<gene>
    <name evidence="11" type="primary">tamA</name>
    <name evidence="11" type="ORF">KBTEX_02585</name>
</gene>
<evidence type="ECO:0000256" key="6">
    <source>
        <dbReference type="ARBA" id="ARBA00023136"/>
    </source>
</evidence>
<dbReference type="Pfam" id="PF07244">
    <property type="entry name" value="POTRA"/>
    <property type="match status" value="1"/>
</dbReference>
<dbReference type="InterPro" id="IPR010827">
    <property type="entry name" value="BamA/TamA_POTRA"/>
</dbReference>
<keyword evidence="7" id="KW-0998">Cell outer membrane</keyword>
<keyword evidence="4" id="KW-0812">Transmembrane</keyword>
<dbReference type="PANTHER" id="PTHR12815:SF47">
    <property type="entry name" value="TRANSLOCATION AND ASSEMBLY MODULE SUBUNIT TAMA"/>
    <property type="match status" value="1"/>
</dbReference>
<dbReference type="Pfam" id="PF17243">
    <property type="entry name" value="POTRA_TamA_1"/>
    <property type="match status" value="1"/>
</dbReference>